<dbReference type="RefSeq" id="WP_009074388.1">
    <property type="nucleotide sequence ID" value="NZ_JH597770.1"/>
</dbReference>
<protein>
    <submittedName>
        <fullName evidence="1">Uncharacterized protein</fullName>
    </submittedName>
</protein>
<dbReference type="EMBL" id="JH597770">
    <property type="protein sequence ID" value="EHP68202.1"/>
    <property type="molecule type" value="Genomic_DNA"/>
</dbReference>
<reference evidence="1 2" key="1">
    <citation type="submission" date="2012-01" db="EMBL/GenBank/DDBJ databases">
        <title>Improved High-Quality Draft sequence of Metallosphaera yellowstonensis MK1.</title>
        <authorList>
            <consortium name="US DOE Joint Genome Institute"/>
            <person name="Lucas S."/>
            <person name="Han J."/>
            <person name="Cheng J.-F."/>
            <person name="Goodwin L."/>
            <person name="Pitluck S."/>
            <person name="Peters L."/>
            <person name="Teshima H."/>
            <person name="Detter J.C."/>
            <person name="Han C."/>
            <person name="Tapia R."/>
            <person name="Land M."/>
            <person name="Hauser L."/>
            <person name="Kyrpides N."/>
            <person name="Kozubal M."/>
            <person name="Macur R.E."/>
            <person name="Jay Z."/>
            <person name="Inskeep W."/>
            <person name="Woyke T."/>
        </authorList>
    </citation>
    <scope>NUCLEOTIDE SEQUENCE [LARGE SCALE GENOMIC DNA]</scope>
    <source>
        <strain evidence="1 2">MK1</strain>
    </source>
</reference>
<dbReference type="OrthoDB" id="56816at2157"/>
<organism evidence="1 2">
    <name type="scientific">Metallosphaera yellowstonensis MK1</name>
    <dbReference type="NCBI Taxonomy" id="671065"/>
    <lineage>
        <taxon>Archaea</taxon>
        <taxon>Thermoproteota</taxon>
        <taxon>Thermoprotei</taxon>
        <taxon>Sulfolobales</taxon>
        <taxon>Sulfolobaceae</taxon>
        <taxon>Metallosphaera</taxon>
    </lineage>
</organism>
<dbReference type="AlphaFoldDB" id="H2C7S6"/>
<dbReference type="Proteomes" id="UP000003980">
    <property type="component" value="Unassembled WGS sequence"/>
</dbReference>
<name>H2C7S6_9CREN</name>
<dbReference type="eggNOG" id="arCOG05401">
    <property type="taxonomic scope" value="Archaea"/>
</dbReference>
<keyword evidence="2" id="KW-1185">Reference proteome</keyword>
<gene>
    <name evidence="1" type="ORF">MetMK1DRAFT_00026250</name>
</gene>
<proteinExistence type="predicted"/>
<dbReference type="HOGENOM" id="CLU_130233_0_0_2"/>
<evidence type="ECO:0000313" key="1">
    <source>
        <dbReference type="EMBL" id="EHP68202.1"/>
    </source>
</evidence>
<accession>H2C7S6</accession>
<sequence>MSSPDDQKTNEKQTVTIRGVDSRLYEKLVKMARDTGRTVGELTNQAMSQFLSTLSEAEMLAYNIKDGVKSTGKAFLDGFNETKKDVIIISNLGEVVITKAELNSAGRPVSFRNITKLVFPDMDQDTADKFIDSIISVDEVAIPPNVNKLMLLRKCRFVKKITVLSQ</sequence>
<evidence type="ECO:0000313" key="2">
    <source>
        <dbReference type="Proteomes" id="UP000003980"/>
    </source>
</evidence>